<name>A0A1K1SNB3_9BACT</name>
<evidence type="ECO:0000313" key="3">
    <source>
        <dbReference type="Proteomes" id="UP000183788"/>
    </source>
</evidence>
<dbReference type="Proteomes" id="UP000183788">
    <property type="component" value="Unassembled WGS sequence"/>
</dbReference>
<dbReference type="STRING" id="1004.SAMN05661012_05783"/>
<dbReference type="RefSeq" id="WP_072365119.1">
    <property type="nucleotide sequence ID" value="NZ_CP139972.1"/>
</dbReference>
<dbReference type="Proteomes" id="UP001326715">
    <property type="component" value="Chromosome"/>
</dbReference>
<evidence type="ECO:0000313" key="2">
    <source>
        <dbReference type="EMBL" id="WQG87806.1"/>
    </source>
</evidence>
<dbReference type="EMBL" id="FPIZ01000027">
    <property type="protein sequence ID" value="SFW85774.1"/>
    <property type="molecule type" value="Genomic_DNA"/>
</dbReference>
<evidence type="ECO:0000313" key="4">
    <source>
        <dbReference type="Proteomes" id="UP001326715"/>
    </source>
</evidence>
<evidence type="ECO:0000313" key="1">
    <source>
        <dbReference type="EMBL" id="SFW85774.1"/>
    </source>
</evidence>
<dbReference type="InterPro" id="IPR051411">
    <property type="entry name" value="Polyketide_trans_af380"/>
</dbReference>
<dbReference type="GO" id="GO:0016787">
    <property type="term" value="F:hydrolase activity"/>
    <property type="evidence" value="ECO:0007669"/>
    <property type="project" value="UniProtKB-KW"/>
</dbReference>
<dbReference type="InterPro" id="IPR029058">
    <property type="entry name" value="AB_hydrolase_fold"/>
</dbReference>
<organism evidence="1 3">
    <name type="scientific">Chitinophaga sancti</name>
    <dbReference type="NCBI Taxonomy" id="1004"/>
    <lineage>
        <taxon>Bacteria</taxon>
        <taxon>Pseudomonadati</taxon>
        <taxon>Bacteroidota</taxon>
        <taxon>Chitinophagia</taxon>
        <taxon>Chitinophagales</taxon>
        <taxon>Chitinophagaceae</taxon>
        <taxon>Chitinophaga</taxon>
    </lineage>
</organism>
<proteinExistence type="predicted"/>
<keyword evidence="2" id="KW-0378">Hydrolase</keyword>
<gene>
    <name evidence="1" type="ORF">SAMN05661012_05783</name>
    <name evidence="2" type="ORF">SR876_23030</name>
</gene>
<reference evidence="1 3" key="1">
    <citation type="submission" date="2016-11" db="EMBL/GenBank/DDBJ databases">
        <authorList>
            <person name="Jaros S."/>
            <person name="Januszkiewicz K."/>
            <person name="Wedrychowicz H."/>
        </authorList>
    </citation>
    <scope>NUCLEOTIDE SEQUENCE [LARGE SCALE GENOMIC DNA]</scope>
    <source>
        <strain evidence="1 3">DSM 784</strain>
    </source>
</reference>
<dbReference type="Gene3D" id="1.10.10.800">
    <property type="match status" value="1"/>
</dbReference>
<keyword evidence="4" id="KW-1185">Reference proteome</keyword>
<dbReference type="Gene3D" id="3.40.50.1820">
    <property type="entry name" value="alpha/beta hydrolase"/>
    <property type="match status" value="1"/>
</dbReference>
<dbReference type="AlphaFoldDB" id="A0A1K1SNB3"/>
<dbReference type="PANTHER" id="PTHR47751">
    <property type="entry name" value="SUPERFAMILY HYDROLASE, PUTATIVE (AFU_ORTHOLOGUE AFUA_2G16580)-RELATED"/>
    <property type="match status" value="1"/>
</dbReference>
<dbReference type="SUPFAM" id="SSF53474">
    <property type="entry name" value="alpha/beta-Hydrolases"/>
    <property type="match status" value="1"/>
</dbReference>
<dbReference type="EMBL" id="CP140154">
    <property type="protein sequence ID" value="WQG87806.1"/>
    <property type="molecule type" value="Genomic_DNA"/>
</dbReference>
<reference evidence="2 4" key="2">
    <citation type="submission" date="2023-11" db="EMBL/GenBank/DDBJ databases">
        <title>MicrobeMod: A computational toolkit for identifying prokaryotic methylation and restriction-modification with nanopore sequencing.</title>
        <authorList>
            <person name="Crits-Christoph A."/>
            <person name="Kang S.C."/>
            <person name="Lee H."/>
            <person name="Ostrov N."/>
        </authorList>
    </citation>
    <scope>NUCLEOTIDE SEQUENCE [LARGE SCALE GENOMIC DNA]</scope>
    <source>
        <strain evidence="2 4">ATCC 23090</strain>
    </source>
</reference>
<sequence>MHQTIHFDSKGLRLSGHLFYPKEFVPDQKYPAIVVGGSWTTVKEQMSGLYAQHLSQHGFITLAFDPTYFGESEGEPRYWENPEAKIMDYKNAITFLQSVPGVDSERIFLVAVCASAGYMATVAAGDERVKGLATVAAWLHNAATVKQIYGGEEGVSEKIKQSQIAQQRFTETGEVTYIPAISTSDSSAAMFGPYDYYLNSTRGGIPQWNADKFAVMSWEGWLTFDPLPLATSIRQPVLMIHADEAVLAENVKRFFKDIPHTHKTMYWTTGTQFDFYDNPVNVSEAVAAISVFFDLNKL</sequence>
<accession>A0A1K1SNB3</accession>
<dbReference type="OrthoDB" id="9805123at2"/>
<dbReference type="PANTHER" id="PTHR47751:SF1">
    <property type="entry name" value="SUPERFAMILY HYDROLASE, PUTATIVE (AFU_ORTHOLOGUE AFUA_2G16580)-RELATED"/>
    <property type="match status" value="1"/>
</dbReference>
<protein>
    <submittedName>
        <fullName evidence="2">Alpha/beta hydrolase</fullName>
    </submittedName>
</protein>